<organism evidence="1 2">
    <name type="scientific">Hyphobacterium lacteum</name>
    <dbReference type="NCBI Taxonomy" id="3116575"/>
    <lineage>
        <taxon>Bacteria</taxon>
        <taxon>Pseudomonadati</taxon>
        <taxon>Pseudomonadota</taxon>
        <taxon>Alphaproteobacteria</taxon>
        <taxon>Maricaulales</taxon>
        <taxon>Maricaulaceae</taxon>
        <taxon>Hyphobacterium</taxon>
    </lineage>
</organism>
<dbReference type="PANTHER" id="PTHR43857:SF1">
    <property type="entry name" value="YJGH FAMILY PROTEIN"/>
    <property type="match status" value="1"/>
</dbReference>
<dbReference type="InterPro" id="IPR006175">
    <property type="entry name" value="YjgF/YER057c/UK114"/>
</dbReference>
<gene>
    <name evidence="1" type="ORF">V0U79_12585</name>
</gene>
<dbReference type="InterPro" id="IPR035959">
    <property type="entry name" value="RutC-like_sf"/>
</dbReference>
<dbReference type="SUPFAM" id="SSF55298">
    <property type="entry name" value="YjgF-like"/>
    <property type="match status" value="1"/>
</dbReference>
<sequence>MVERISSGAVWEDRVGYRRAVKDGPHIWVSGTVAVGEDGQPFAPGDMEAQTRRCLAIIEAALAKLGAKMSDVRRTRVFVTDMSPEAQAAFGRAHSAVFGEFPPASALYGVSALAAPEFIVEVEADAYLGGEG</sequence>
<dbReference type="Proteomes" id="UP001354971">
    <property type="component" value="Unassembled WGS sequence"/>
</dbReference>
<name>A0ABU7LTM5_9PROT</name>
<reference evidence="1 2" key="1">
    <citation type="submission" date="2024-01" db="EMBL/GenBank/DDBJ databases">
        <title>Hyphobacterium bacterium isolated from marine sediment.</title>
        <authorList>
            <person name="Zhao S."/>
        </authorList>
    </citation>
    <scope>NUCLEOTIDE SEQUENCE [LARGE SCALE GENOMIC DNA]</scope>
    <source>
        <strain evidence="2">HN65</strain>
    </source>
</reference>
<evidence type="ECO:0000313" key="1">
    <source>
        <dbReference type="EMBL" id="MEE2527205.1"/>
    </source>
</evidence>
<dbReference type="RefSeq" id="WP_330199867.1">
    <property type="nucleotide sequence ID" value="NZ_JAZDRP010000009.1"/>
</dbReference>
<protein>
    <submittedName>
        <fullName evidence="1">RidA family protein</fullName>
    </submittedName>
</protein>
<comment type="caution">
    <text evidence="1">The sequence shown here is derived from an EMBL/GenBank/DDBJ whole genome shotgun (WGS) entry which is preliminary data.</text>
</comment>
<dbReference type="Gene3D" id="3.30.1330.40">
    <property type="entry name" value="RutC-like"/>
    <property type="match status" value="1"/>
</dbReference>
<proteinExistence type="predicted"/>
<evidence type="ECO:0000313" key="2">
    <source>
        <dbReference type="Proteomes" id="UP001354971"/>
    </source>
</evidence>
<dbReference type="CDD" id="cd06154">
    <property type="entry name" value="YjgF_YER057c_UK114_like_6"/>
    <property type="match status" value="1"/>
</dbReference>
<dbReference type="Pfam" id="PF01042">
    <property type="entry name" value="Ribonuc_L-PSP"/>
    <property type="match status" value="1"/>
</dbReference>
<dbReference type="PANTHER" id="PTHR43857">
    <property type="entry name" value="BLR7761 PROTEIN"/>
    <property type="match status" value="1"/>
</dbReference>
<accession>A0ABU7LTM5</accession>
<dbReference type="EMBL" id="JAZDRP010000009">
    <property type="protein sequence ID" value="MEE2527205.1"/>
    <property type="molecule type" value="Genomic_DNA"/>
</dbReference>
<keyword evidence="2" id="KW-1185">Reference proteome</keyword>